<evidence type="ECO:0000313" key="2">
    <source>
        <dbReference type="Proteomes" id="UP000005737"/>
    </source>
</evidence>
<dbReference type="RefSeq" id="WP_002774399.1">
    <property type="nucleotide sequence ID" value="NZ_JH597773.1"/>
</dbReference>
<name>H2CI24_9LEPT</name>
<dbReference type="AlphaFoldDB" id="H2CI24"/>
<gene>
    <name evidence="1" type="ORF">Lepil_3388</name>
</gene>
<proteinExistence type="predicted"/>
<dbReference type="HOGENOM" id="CLU_1813424_0_0_12"/>
<sequence>MRTTGNALFFFKRIFRVGSFFLLTGCMTLTGGTNQYVEIQSDRPGVQAVILLNGEVVRTSDPGDEWIAVPKTPGVVIRFDLKGHPSKSFVPTVRPDQVQGVKVLLFNLPNIFVGYLIDEANGATNVIAPETVELKWSEDHSK</sequence>
<reference evidence="1 2" key="1">
    <citation type="submission" date="2011-10" db="EMBL/GenBank/DDBJ databases">
        <title>The Improved High-Quality Draft genome of Leptonema illini DSM 21528.</title>
        <authorList>
            <consortium name="US DOE Joint Genome Institute (JGI-PGF)"/>
            <person name="Lucas S."/>
            <person name="Copeland A."/>
            <person name="Lapidus A."/>
            <person name="Glavina del Rio T."/>
            <person name="Dalin E."/>
            <person name="Tice H."/>
            <person name="Bruce D."/>
            <person name="Goodwin L."/>
            <person name="Pitluck S."/>
            <person name="Peters L."/>
            <person name="Mikhailova N."/>
            <person name="Held B."/>
            <person name="Kyrpides N."/>
            <person name="Mavromatis K."/>
            <person name="Ivanova N."/>
            <person name="Markowitz V."/>
            <person name="Cheng J.-F."/>
            <person name="Hugenholtz P."/>
            <person name="Woyke T."/>
            <person name="Wu D."/>
            <person name="Gronow S."/>
            <person name="Wellnitz S."/>
            <person name="Brambilla E.-M."/>
            <person name="Klenk H.-P."/>
            <person name="Eisen J.A."/>
        </authorList>
    </citation>
    <scope>NUCLEOTIDE SEQUENCE [LARGE SCALE GENOMIC DNA]</scope>
    <source>
        <strain evidence="1 2">DSM 21528</strain>
    </source>
</reference>
<dbReference type="STRING" id="183.GCA_002009735_03331"/>
<keyword evidence="2" id="KW-1185">Reference proteome</keyword>
<protein>
    <recommendedName>
        <fullName evidence="3">PEGA domain-containing protein</fullName>
    </recommendedName>
</protein>
<evidence type="ECO:0000313" key="1">
    <source>
        <dbReference type="EMBL" id="EHQ08047.1"/>
    </source>
</evidence>
<dbReference type="Proteomes" id="UP000005737">
    <property type="component" value="Unassembled WGS sequence"/>
</dbReference>
<accession>H2CI24</accession>
<organism evidence="1 2">
    <name type="scientific">Leptonema illini DSM 21528</name>
    <dbReference type="NCBI Taxonomy" id="929563"/>
    <lineage>
        <taxon>Bacteria</taxon>
        <taxon>Pseudomonadati</taxon>
        <taxon>Spirochaetota</taxon>
        <taxon>Spirochaetia</taxon>
        <taxon>Leptospirales</taxon>
        <taxon>Leptospiraceae</taxon>
        <taxon>Leptonema</taxon>
    </lineage>
</organism>
<dbReference type="EMBL" id="JH597773">
    <property type="protein sequence ID" value="EHQ08047.1"/>
    <property type="molecule type" value="Genomic_DNA"/>
</dbReference>
<evidence type="ECO:0008006" key="3">
    <source>
        <dbReference type="Google" id="ProtNLM"/>
    </source>
</evidence>